<organism evidence="2 3">
    <name type="scientific">Actinomadura madurae</name>
    <dbReference type="NCBI Taxonomy" id="1993"/>
    <lineage>
        <taxon>Bacteria</taxon>
        <taxon>Bacillati</taxon>
        <taxon>Actinomycetota</taxon>
        <taxon>Actinomycetes</taxon>
        <taxon>Streptosporangiales</taxon>
        <taxon>Thermomonosporaceae</taxon>
        <taxon>Actinomadura</taxon>
    </lineage>
</organism>
<dbReference type="Pfam" id="PF02627">
    <property type="entry name" value="CMD"/>
    <property type="match status" value="1"/>
</dbReference>
<gene>
    <name evidence="2" type="ORF">SAMN04489713_113239</name>
</gene>
<dbReference type="EMBL" id="FOVH01000013">
    <property type="protein sequence ID" value="SFP37135.1"/>
    <property type="molecule type" value="Genomic_DNA"/>
</dbReference>
<dbReference type="RefSeq" id="WP_075023312.1">
    <property type="nucleotide sequence ID" value="NZ_FOVH01000013.1"/>
</dbReference>
<protein>
    <submittedName>
        <fullName evidence="2">Alkylhydroperoxidase AhpD family core domain-containing protein</fullName>
    </submittedName>
</protein>
<feature type="domain" description="Carboxymuconolactone decarboxylase-like" evidence="1">
    <location>
        <begin position="37"/>
        <end position="99"/>
    </location>
</feature>
<evidence type="ECO:0000313" key="3">
    <source>
        <dbReference type="Proteomes" id="UP000183413"/>
    </source>
</evidence>
<dbReference type="InterPro" id="IPR003779">
    <property type="entry name" value="CMD-like"/>
</dbReference>
<evidence type="ECO:0000259" key="1">
    <source>
        <dbReference type="Pfam" id="PF02627"/>
    </source>
</evidence>
<reference evidence="2 3" key="1">
    <citation type="submission" date="2016-10" db="EMBL/GenBank/DDBJ databases">
        <authorList>
            <person name="de Groot N.N."/>
        </authorList>
    </citation>
    <scope>NUCLEOTIDE SEQUENCE [LARGE SCALE GENOMIC DNA]</scope>
    <source>
        <strain evidence="2 3">DSM 43067</strain>
    </source>
</reference>
<keyword evidence="2" id="KW-0575">Peroxidase</keyword>
<dbReference type="SUPFAM" id="SSF69118">
    <property type="entry name" value="AhpD-like"/>
    <property type="match status" value="1"/>
</dbReference>
<dbReference type="InterPro" id="IPR029032">
    <property type="entry name" value="AhpD-like"/>
</dbReference>
<proteinExistence type="predicted"/>
<dbReference type="InParanoid" id="A0A1I5PSZ6"/>
<dbReference type="Proteomes" id="UP000183413">
    <property type="component" value="Unassembled WGS sequence"/>
</dbReference>
<dbReference type="Gene3D" id="1.20.1290.10">
    <property type="entry name" value="AhpD-like"/>
    <property type="match status" value="1"/>
</dbReference>
<dbReference type="PANTHER" id="PTHR34846:SF11">
    <property type="entry name" value="4-CARBOXYMUCONOLACTONE DECARBOXYLASE FAMILY PROTEIN (AFU_ORTHOLOGUE AFUA_6G11590)"/>
    <property type="match status" value="1"/>
</dbReference>
<dbReference type="STRING" id="1993.SAMN04489713_113239"/>
<keyword evidence="2" id="KW-0560">Oxidoreductase</keyword>
<sequence length="175" mass="18424">MARVPEATGTGEIADRIRHRRAGGVLRPLDHVLLHAPQAADGWNSLLGALRAGEFLPADLRELAILRVAVLNDAAYEWDAHLPDAEAAGLGPAQLAQLRIAGGKGADVFTPLQAAVLRLTDAMTRDLRVPDDLFADLRARLGVGALVELAVVIAAYNMVSRLIVALGITSTDGAS</sequence>
<keyword evidence="3" id="KW-1185">Reference proteome</keyword>
<accession>A0A1I5PSZ6</accession>
<dbReference type="eggNOG" id="COG2128">
    <property type="taxonomic scope" value="Bacteria"/>
</dbReference>
<dbReference type="GO" id="GO:0051920">
    <property type="term" value="F:peroxiredoxin activity"/>
    <property type="evidence" value="ECO:0007669"/>
    <property type="project" value="InterPro"/>
</dbReference>
<dbReference type="PANTHER" id="PTHR34846">
    <property type="entry name" value="4-CARBOXYMUCONOLACTONE DECARBOXYLASE FAMILY PROTEIN (AFU_ORTHOLOGUE AFUA_6G11590)"/>
    <property type="match status" value="1"/>
</dbReference>
<dbReference type="AlphaFoldDB" id="A0A1I5PSZ6"/>
<name>A0A1I5PSZ6_9ACTN</name>
<evidence type="ECO:0000313" key="2">
    <source>
        <dbReference type="EMBL" id="SFP37135.1"/>
    </source>
</evidence>